<name>A0ABV7WGT6_9MICO</name>
<keyword evidence="4" id="KW-0472">Membrane</keyword>
<dbReference type="SUPFAM" id="SSF55874">
    <property type="entry name" value="ATPase domain of HSP90 chaperone/DNA topoisomerase II/histidine kinase"/>
    <property type="match status" value="1"/>
</dbReference>
<feature type="transmembrane region" description="Helical" evidence="4">
    <location>
        <begin position="125"/>
        <end position="142"/>
    </location>
</feature>
<dbReference type="InterPro" id="IPR036890">
    <property type="entry name" value="HATPase_C_sf"/>
</dbReference>
<sequence>MVPAVRPPLRRREAGRVVAGVAAGLAAHLGAPVRTVRIVAVCAGFAMGVGVVAYLLLWLVLPVDGPAGTRAGGPAGDGTPATGTRAPLRVDGETGSWLLWGVVLTVLGGAALVQRAGVGVPVPTLLAGTVAVTGAVIAWTHLDTGDRRRWVSGATGGTPRGALRLVLGLGLAATGLLLLALTGSEASVLRPAALATMAVLGGLGLLLAPWALRLWRGLEAERAARVRETERADIAAHLHDSVLQTLALIQRRSDDPAEVARLARAQERELRGWLYGSRAAQARGALPGSQVAEPLSLAAAVERAVAQVEDTHAVPVEVVVVGDRATDARTDALVLALREAATNAVRHARPPVRVYVEVADDAVQAYVSDRGDGFDVDAVPEDRLGVRESVLGRMRRAGGSARVRRPAAGGTEVVLELPVLAPVPQQPVQHPVQHPHEQEAR</sequence>
<keyword evidence="8" id="KW-1185">Reference proteome</keyword>
<feature type="transmembrane region" description="Helical" evidence="4">
    <location>
        <begin position="193"/>
        <end position="212"/>
    </location>
</feature>
<keyword evidence="4" id="KW-1133">Transmembrane helix</keyword>
<dbReference type="GO" id="GO:0016301">
    <property type="term" value="F:kinase activity"/>
    <property type="evidence" value="ECO:0007669"/>
    <property type="project" value="UniProtKB-KW"/>
</dbReference>
<keyword evidence="3" id="KW-0902">Two-component regulatory system</keyword>
<proteinExistence type="predicted"/>
<feature type="domain" description="Phage shock protein PspC N-terminal" evidence="5">
    <location>
        <begin position="8"/>
        <end position="63"/>
    </location>
</feature>
<keyword evidence="4" id="KW-0812">Transmembrane</keyword>
<dbReference type="Gene3D" id="3.30.565.10">
    <property type="entry name" value="Histidine kinase-like ATPase, C-terminal domain"/>
    <property type="match status" value="1"/>
</dbReference>
<dbReference type="EMBL" id="JBHRWW010000007">
    <property type="protein sequence ID" value="MFC3689066.1"/>
    <property type="molecule type" value="Genomic_DNA"/>
</dbReference>
<protein>
    <submittedName>
        <fullName evidence="7">Sensor histidine kinase</fullName>
    </submittedName>
</protein>
<dbReference type="PANTHER" id="PTHR24421:SF61">
    <property type="entry name" value="OXYGEN SENSOR HISTIDINE KINASE NREB"/>
    <property type="match status" value="1"/>
</dbReference>
<dbReference type="Proteomes" id="UP001595685">
    <property type="component" value="Unassembled WGS sequence"/>
</dbReference>
<evidence type="ECO:0000259" key="5">
    <source>
        <dbReference type="Pfam" id="PF04024"/>
    </source>
</evidence>
<organism evidence="7 8">
    <name type="scientific">Aquipuribacter hungaricus</name>
    <dbReference type="NCBI Taxonomy" id="545624"/>
    <lineage>
        <taxon>Bacteria</taxon>
        <taxon>Bacillati</taxon>
        <taxon>Actinomycetota</taxon>
        <taxon>Actinomycetes</taxon>
        <taxon>Micrococcales</taxon>
        <taxon>Intrasporangiaceae</taxon>
        <taxon>Aquipuribacter</taxon>
    </lineage>
</organism>
<evidence type="ECO:0000313" key="8">
    <source>
        <dbReference type="Proteomes" id="UP001595685"/>
    </source>
</evidence>
<evidence type="ECO:0000256" key="4">
    <source>
        <dbReference type="SAM" id="Phobius"/>
    </source>
</evidence>
<dbReference type="PANTHER" id="PTHR24421">
    <property type="entry name" value="NITRATE/NITRITE SENSOR PROTEIN NARX-RELATED"/>
    <property type="match status" value="1"/>
</dbReference>
<dbReference type="Pfam" id="PF13581">
    <property type="entry name" value="HATPase_c_2"/>
    <property type="match status" value="1"/>
</dbReference>
<feature type="transmembrane region" description="Helical" evidence="4">
    <location>
        <begin position="38"/>
        <end position="61"/>
    </location>
</feature>
<feature type="domain" description="Histidine kinase/HSP90-like ATPase" evidence="6">
    <location>
        <begin position="324"/>
        <end position="384"/>
    </location>
</feature>
<comment type="caution">
    <text evidence="7">The sequence shown here is derived from an EMBL/GenBank/DDBJ whole genome shotgun (WGS) entry which is preliminary data.</text>
</comment>
<gene>
    <name evidence="7" type="ORF">ACFOLH_12005</name>
</gene>
<keyword evidence="2 7" id="KW-0418">Kinase</keyword>
<dbReference type="InterPro" id="IPR007168">
    <property type="entry name" value="Phageshock_PspC_N"/>
</dbReference>
<evidence type="ECO:0000256" key="1">
    <source>
        <dbReference type="ARBA" id="ARBA00022679"/>
    </source>
</evidence>
<dbReference type="InterPro" id="IPR003594">
    <property type="entry name" value="HATPase_dom"/>
</dbReference>
<reference evidence="8" key="1">
    <citation type="journal article" date="2019" name="Int. J. Syst. Evol. Microbiol.">
        <title>The Global Catalogue of Microorganisms (GCM) 10K type strain sequencing project: providing services to taxonomists for standard genome sequencing and annotation.</title>
        <authorList>
            <consortium name="The Broad Institute Genomics Platform"/>
            <consortium name="The Broad Institute Genome Sequencing Center for Infectious Disease"/>
            <person name="Wu L."/>
            <person name="Ma J."/>
        </authorList>
    </citation>
    <scope>NUCLEOTIDE SEQUENCE [LARGE SCALE GENOMIC DNA]</scope>
    <source>
        <strain evidence="8">NCAIM B.02333</strain>
    </source>
</reference>
<feature type="transmembrane region" description="Helical" evidence="4">
    <location>
        <begin position="97"/>
        <end position="113"/>
    </location>
</feature>
<dbReference type="CDD" id="cd16917">
    <property type="entry name" value="HATPase_UhpB-NarQ-NarX-like"/>
    <property type="match status" value="1"/>
</dbReference>
<dbReference type="InterPro" id="IPR050482">
    <property type="entry name" value="Sensor_HK_TwoCompSys"/>
</dbReference>
<feature type="transmembrane region" description="Helical" evidence="4">
    <location>
        <begin position="162"/>
        <end position="181"/>
    </location>
</feature>
<dbReference type="Pfam" id="PF04024">
    <property type="entry name" value="PspC"/>
    <property type="match status" value="1"/>
</dbReference>
<accession>A0ABV7WGT6</accession>
<evidence type="ECO:0000256" key="2">
    <source>
        <dbReference type="ARBA" id="ARBA00022777"/>
    </source>
</evidence>
<evidence type="ECO:0000259" key="6">
    <source>
        <dbReference type="Pfam" id="PF13581"/>
    </source>
</evidence>
<dbReference type="RefSeq" id="WP_340295828.1">
    <property type="nucleotide sequence ID" value="NZ_JBBEOI010000316.1"/>
</dbReference>
<evidence type="ECO:0000313" key="7">
    <source>
        <dbReference type="EMBL" id="MFC3689066.1"/>
    </source>
</evidence>
<evidence type="ECO:0000256" key="3">
    <source>
        <dbReference type="ARBA" id="ARBA00023012"/>
    </source>
</evidence>
<keyword evidence="1" id="KW-0808">Transferase</keyword>